<evidence type="ECO:0000313" key="2">
    <source>
        <dbReference type="Proteomes" id="UP000467700"/>
    </source>
</evidence>
<dbReference type="InterPro" id="IPR036322">
    <property type="entry name" value="WD40_repeat_dom_sf"/>
</dbReference>
<dbReference type="GO" id="GO:0005815">
    <property type="term" value="C:microtubule organizing center"/>
    <property type="evidence" value="ECO:0007669"/>
    <property type="project" value="TreeGrafter"/>
</dbReference>
<dbReference type="PANTHER" id="PTHR16220">
    <property type="entry name" value="WD REPEAT PROTEIN 8-RELATED"/>
    <property type="match status" value="1"/>
</dbReference>
<gene>
    <name evidence="1" type="ORF">AAE3_LOCUS1911</name>
</gene>
<proteinExistence type="predicted"/>
<dbReference type="EMBL" id="CACVBS010000028">
    <property type="protein sequence ID" value="CAA7259939.1"/>
    <property type="molecule type" value="Genomic_DNA"/>
</dbReference>
<name>A0A8S0XEK0_CYCAE</name>
<dbReference type="GO" id="GO:1990811">
    <property type="term" value="C:MWP complex"/>
    <property type="evidence" value="ECO:0007669"/>
    <property type="project" value="TreeGrafter"/>
</dbReference>
<protein>
    <recommendedName>
        <fullName evidence="3">YVTN repeat-like/Quino protein amine dehydrogenase</fullName>
    </recommendedName>
</protein>
<dbReference type="GO" id="GO:1990810">
    <property type="term" value="P:microtubule anchoring at mitotic spindle pole body"/>
    <property type="evidence" value="ECO:0007669"/>
    <property type="project" value="TreeGrafter"/>
</dbReference>
<comment type="caution">
    <text evidence="1">The sequence shown here is derived from an EMBL/GenBank/DDBJ whole genome shotgun (WGS) entry which is preliminary data.</text>
</comment>
<dbReference type="InterPro" id="IPR015943">
    <property type="entry name" value="WD40/YVTN_repeat-like_dom_sf"/>
</dbReference>
<dbReference type="InterPro" id="IPR052778">
    <property type="entry name" value="Centrosome-WD_assoc"/>
</dbReference>
<dbReference type="Proteomes" id="UP000467700">
    <property type="component" value="Unassembled WGS sequence"/>
</dbReference>
<dbReference type="SUPFAM" id="SSF82171">
    <property type="entry name" value="DPP6 N-terminal domain-like"/>
    <property type="match status" value="1"/>
</dbReference>
<dbReference type="SUPFAM" id="SSF50978">
    <property type="entry name" value="WD40 repeat-like"/>
    <property type="match status" value="1"/>
</dbReference>
<dbReference type="Pfam" id="PF00400">
    <property type="entry name" value="WD40"/>
    <property type="match status" value="1"/>
</dbReference>
<dbReference type="OrthoDB" id="308690at2759"/>
<evidence type="ECO:0000313" key="1">
    <source>
        <dbReference type="EMBL" id="CAA7259939.1"/>
    </source>
</evidence>
<reference evidence="1 2" key="1">
    <citation type="submission" date="2020-01" db="EMBL/GenBank/DDBJ databases">
        <authorList>
            <person name="Gupta K D."/>
        </authorList>
    </citation>
    <scope>NUCLEOTIDE SEQUENCE [LARGE SCALE GENOMIC DNA]</scope>
</reference>
<evidence type="ECO:0008006" key="3">
    <source>
        <dbReference type="Google" id="ProtNLM"/>
    </source>
</evidence>
<dbReference type="Gene3D" id="2.130.10.10">
    <property type="entry name" value="YVTN repeat-like/Quinoprotein amine dehydrogenase"/>
    <property type="match status" value="2"/>
</dbReference>
<keyword evidence="2" id="KW-1185">Reference proteome</keyword>
<organism evidence="1 2">
    <name type="scientific">Cyclocybe aegerita</name>
    <name type="common">Black poplar mushroom</name>
    <name type="synonym">Agrocybe aegerita</name>
    <dbReference type="NCBI Taxonomy" id="1973307"/>
    <lineage>
        <taxon>Eukaryota</taxon>
        <taxon>Fungi</taxon>
        <taxon>Dikarya</taxon>
        <taxon>Basidiomycota</taxon>
        <taxon>Agaricomycotina</taxon>
        <taxon>Agaricomycetes</taxon>
        <taxon>Agaricomycetidae</taxon>
        <taxon>Agaricales</taxon>
        <taxon>Agaricineae</taxon>
        <taxon>Bolbitiaceae</taxon>
        <taxon>Cyclocybe</taxon>
    </lineage>
</organism>
<accession>A0A8S0XEK0</accession>
<dbReference type="SMART" id="SM00320">
    <property type="entry name" value="WD40"/>
    <property type="match status" value="3"/>
</dbReference>
<dbReference type="InterPro" id="IPR001680">
    <property type="entry name" value="WD40_rpt"/>
</dbReference>
<dbReference type="AlphaFoldDB" id="A0A8S0XEK0"/>
<sequence length="484" mass="54319">MDFTELYRHSAALVAFSPGAHFILTAVQDRVIVRRTDTFQITRTWLVDPAPSPTQAALFPRSGSKQKPQTTHLPTTSSDAWITHLGWSCDSEYILAACAKRGVVHLLKLRDEEWTGRIDSGAEGLVKAEWAPDGRTVVCFSDWGLRVTLWSIVTGTATYIQFPIHPDKGYAFRSDGHYFVLAERHKSKDTFGVYNASEGYQLVRHFPLPTSSLASFSLSPTGSHVAVWEGVMEYKLHVLSLAGDHLTTYTPQLDPGFGIRHVAWHPGGMFLAVAGWDDKIHILDSLSWSEVATFEMPTRLTSHVNIWREPAKWLEATEGRGFLSYDRLQPPHILSPIRADITKPNPKSGVCQLDWNLTGSFLLVRFENLPTAVYIYNFPSPGETSMPKLRTVLLHTQPVLRAKWNPARKGHLALCCGLQSVYTWSDEWIGELGEPEEMAECIGVPAKKFETKDFSWAPDGKGFILLSKEQFCCAFEVVEEDEEI</sequence>
<dbReference type="PANTHER" id="PTHR16220:SF0">
    <property type="entry name" value="WD REPEAT-CONTAINING PROTEIN WRAP73"/>
    <property type="match status" value="1"/>
</dbReference>